<reference evidence="2 3" key="2">
    <citation type="submission" date="2016-12" db="EMBL/GenBank/DDBJ databases">
        <title>Draft Genome Sequence of Cystobacter ferrugineus Strain Cbfe23.</title>
        <authorList>
            <person name="Akbar S."/>
            <person name="Dowd S.E."/>
            <person name="Stevens D.C."/>
        </authorList>
    </citation>
    <scope>NUCLEOTIDE SEQUENCE [LARGE SCALE GENOMIC DNA]</scope>
    <source>
        <strain evidence="2 3">Cbfe23</strain>
    </source>
</reference>
<reference evidence="3" key="1">
    <citation type="submission" date="2016-11" db="EMBL/GenBank/DDBJ databases">
        <authorList>
            <person name="Shukria A."/>
            <person name="Stevens D.C."/>
        </authorList>
    </citation>
    <scope>NUCLEOTIDE SEQUENCE [LARGE SCALE GENOMIC DNA]</scope>
    <source>
        <strain evidence="3">Cbfe23</strain>
    </source>
</reference>
<sequence>MGEWAEDYTAEFDAIDPAVDWIKKHRQQLLAGTVIVIAGVAFTVAVAASAGVALVLVPVVLLAEDVSGTAPATRFAGKLP</sequence>
<keyword evidence="3" id="KW-1185">Reference proteome</keyword>
<evidence type="ECO:0000256" key="1">
    <source>
        <dbReference type="SAM" id="Phobius"/>
    </source>
</evidence>
<comment type="caution">
    <text evidence="2">The sequence shown here is derived from an EMBL/GenBank/DDBJ whole genome shotgun (WGS) entry which is preliminary data.</text>
</comment>
<dbReference type="EMBL" id="MPIN01000010">
    <property type="protein sequence ID" value="OJH36706.1"/>
    <property type="molecule type" value="Genomic_DNA"/>
</dbReference>
<keyword evidence="1" id="KW-1133">Transmembrane helix</keyword>
<evidence type="ECO:0000313" key="2">
    <source>
        <dbReference type="EMBL" id="OJH36706.1"/>
    </source>
</evidence>
<name>A0A1L9B3A3_9BACT</name>
<dbReference type="AlphaFoldDB" id="A0A1L9B3A3"/>
<proteinExistence type="predicted"/>
<keyword evidence="1" id="KW-0472">Membrane</keyword>
<feature type="transmembrane region" description="Helical" evidence="1">
    <location>
        <begin position="29"/>
        <end position="57"/>
    </location>
</feature>
<evidence type="ECO:0000313" key="3">
    <source>
        <dbReference type="Proteomes" id="UP000182229"/>
    </source>
</evidence>
<keyword evidence="1" id="KW-0812">Transmembrane</keyword>
<dbReference type="Proteomes" id="UP000182229">
    <property type="component" value="Unassembled WGS sequence"/>
</dbReference>
<protein>
    <submittedName>
        <fullName evidence="2">Uncharacterized protein</fullName>
    </submittedName>
</protein>
<gene>
    <name evidence="2" type="ORF">BON30_32590</name>
</gene>
<organism evidence="2 3">
    <name type="scientific">Cystobacter ferrugineus</name>
    <dbReference type="NCBI Taxonomy" id="83449"/>
    <lineage>
        <taxon>Bacteria</taxon>
        <taxon>Pseudomonadati</taxon>
        <taxon>Myxococcota</taxon>
        <taxon>Myxococcia</taxon>
        <taxon>Myxococcales</taxon>
        <taxon>Cystobacterineae</taxon>
        <taxon>Archangiaceae</taxon>
        <taxon>Cystobacter</taxon>
    </lineage>
</organism>
<accession>A0A1L9B3A3</accession>